<dbReference type="EMBL" id="BGPR01238010">
    <property type="protein sequence ID" value="GBL99708.1"/>
    <property type="molecule type" value="Genomic_DNA"/>
</dbReference>
<protein>
    <submittedName>
        <fullName evidence="1">Uncharacterized protein</fullName>
    </submittedName>
</protein>
<feature type="non-terminal residue" evidence="1">
    <location>
        <position position="69"/>
    </location>
</feature>
<gene>
    <name evidence="1" type="ORF">AVEN_220500_1</name>
</gene>
<accession>A0A4Y2C5T5</accession>
<comment type="caution">
    <text evidence="1">The sequence shown here is derived from an EMBL/GenBank/DDBJ whole genome shotgun (WGS) entry which is preliminary data.</text>
</comment>
<evidence type="ECO:0000313" key="2">
    <source>
        <dbReference type="Proteomes" id="UP000499080"/>
    </source>
</evidence>
<name>A0A4Y2C5T5_ARAVE</name>
<organism evidence="1 2">
    <name type="scientific">Araneus ventricosus</name>
    <name type="common">Orbweaver spider</name>
    <name type="synonym">Epeira ventricosa</name>
    <dbReference type="NCBI Taxonomy" id="182803"/>
    <lineage>
        <taxon>Eukaryota</taxon>
        <taxon>Metazoa</taxon>
        <taxon>Ecdysozoa</taxon>
        <taxon>Arthropoda</taxon>
        <taxon>Chelicerata</taxon>
        <taxon>Arachnida</taxon>
        <taxon>Araneae</taxon>
        <taxon>Araneomorphae</taxon>
        <taxon>Entelegynae</taxon>
        <taxon>Araneoidea</taxon>
        <taxon>Araneidae</taxon>
        <taxon>Araneus</taxon>
    </lineage>
</organism>
<reference evidence="1 2" key="1">
    <citation type="journal article" date="2019" name="Sci. Rep.">
        <title>Orb-weaving spider Araneus ventricosus genome elucidates the spidroin gene catalogue.</title>
        <authorList>
            <person name="Kono N."/>
            <person name="Nakamura H."/>
            <person name="Ohtoshi R."/>
            <person name="Moran D.A.P."/>
            <person name="Shinohara A."/>
            <person name="Yoshida Y."/>
            <person name="Fujiwara M."/>
            <person name="Mori M."/>
            <person name="Tomita M."/>
            <person name="Arakawa K."/>
        </authorList>
    </citation>
    <scope>NUCLEOTIDE SEQUENCE [LARGE SCALE GENOMIC DNA]</scope>
</reference>
<sequence length="69" mass="8060">MEPAPAVCTRKEQRADMRFMWGERVGGVEISQGHSTQYRGSILQRKFYPLDLMHYVGIAFLRNNKTRET</sequence>
<dbReference type="AlphaFoldDB" id="A0A4Y2C5T5"/>
<keyword evidence="2" id="KW-1185">Reference proteome</keyword>
<dbReference type="Proteomes" id="UP000499080">
    <property type="component" value="Unassembled WGS sequence"/>
</dbReference>
<evidence type="ECO:0000313" key="1">
    <source>
        <dbReference type="EMBL" id="GBL99708.1"/>
    </source>
</evidence>
<proteinExistence type="predicted"/>